<evidence type="ECO:0000256" key="3">
    <source>
        <dbReference type="ARBA" id="ARBA00004663"/>
    </source>
</evidence>
<evidence type="ECO:0000256" key="14">
    <source>
        <dbReference type="ARBA" id="ARBA00025228"/>
    </source>
</evidence>
<comment type="catalytic activity">
    <reaction evidence="17 19">
        <text>alpha-ribazole + adenosylcob(III)inamide-GDP = adenosylcob(III)alamin + GMP + H(+)</text>
        <dbReference type="Rhea" id="RHEA:16049"/>
        <dbReference type="ChEBI" id="CHEBI:10329"/>
        <dbReference type="ChEBI" id="CHEBI:15378"/>
        <dbReference type="ChEBI" id="CHEBI:18408"/>
        <dbReference type="ChEBI" id="CHEBI:58115"/>
        <dbReference type="ChEBI" id="CHEBI:60487"/>
        <dbReference type="EC" id="2.7.8.26"/>
    </reaction>
</comment>
<dbReference type="Proteomes" id="UP000246278">
    <property type="component" value="Unassembled WGS sequence"/>
</dbReference>
<proteinExistence type="inferred from homology"/>
<evidence type="ECO:0000256" key="6">
    <source>
        <dbReference type="ARBA" id="ARBA00015850"/>
    </source>
</evidence>
<evidence type="ECO:0000256" key="10">
    <source>
        <dbReference type="ARBA" id="ARBA00022692"/>
    </source>
</evidence>
<evidence type="ECO:0000256" key="18">
    <source>
        <dbReference type="ARBA" id="ARBA00049504"/>
    </source>
</evidence>
<evidence type="ECO:0000256" key="13">
    <source>
        <dbReference type="ARBA" id="ARBA00023136"/>
    </source>
</evidence>
<keyword evidence="13 19" id="KW-0472">Membrane</keyword>
<feature type="transmembrane region" description="Helical" evidence="19">
    <location>
        <begin position="28"/>
        <end position="49"/>
    </location>
</feature>
<dbReference type="GO" id="GO:0005886">
    <property type="term" value="C:plasma membrane"/>
    <property type="evidence" value="ECO:0007669"/>
    <property type="project" value="UniProtKB-SubCell"/>
</dbReference>
<keyword evidence="11 19" id="KW-0460">Magnesium</keyword>
<dbReference type="GO" id="GO:0009236">
    <property type="term" value="P:cobalamin biosynthetic process"/>
    <property type="evidence" value="ECO:0007669"/>
    <property type="project" value="UniProtKB-UniRule"/>
</dbReference>
<dbReference type="HAMAP" id="MF_00719">
    <property type="entry name" value="CobS"/>
    <property type="match status" value="1"/>
</dbReference>
<evidence type="ECO:0000256" key="9">
    <source>
        <dbReference type="ARBA" id="ARBA00022679"/>
    </source>
</evidence>
<sequence length="249" mass="26089">MRGLVTALRTLTVLPVPGKEATRFCNAFHWFPVVGLLLGLIQAGVGYLLMVFGWSEFAAAGVLLAGVLSTRGIHVDGFADVADGFFGGGSVERRLRIMKDSAVGSFGALALVLLFIFKWVILVKLLSLGLYDWVVSGIVLARLSQVLLASSLPYARSEGGTASGFVEGAGLPHLVSSVSVSVIVLFVLFDGMLLPFGFALLVASVSAGLSGFLSLKKIQGVTGDVLGASSEITEALVWGAGALFFMSRF</sequence>
<evidence type="ECO:0000256" key="7">
    <source>
        <dbReference type="ARBA" id="ARBA00022475"/>
    </source>
</evidence>
<keyword evidence="8 19" id="KW-0169">Cobalamin biosynthesis</keyword>
<accession>A0A317TBS1</accession>
<comment type="function">
    <text evidence="14 19">Joins adenosylcobinamide-GDP and alpha-ribazole to generate adenosylcobalamin (Ado-cobalamin). Also synthesizes adenosylcobalamin 5'-phosphate from adenosylcobinamide-GDP and alpha-ribazole 5'-phosphate.</text>
</comment>
<evidence type="ECO:0000256" key="4">
    <source>
        <dbReference type="ARBA" id="ARBA00010561"/>
    </source>
</evidence>
<keyword evidence="9 19" id="KW-0808">Transferase</keyword>
<dbReference type="AlphaFoldDB" id="A0A317TBS1"/>
<comment type="cofactor">
    <cofactor evidence="1 19">
        <name>Mg(2+)</name>
        <dbReference type="ChEBI" id="CHEBI:18420"/>
    </cofactor>
</comment>
<protein>
    <recommendedName>
        <fullName evidence="6 19">Adenosylcobinamide-GDP ribazoletransferase</fullName>
        <ecNumber evidence="5 19">2.7.8.26</ecNumber>
    </recommendedName>
    <alternativeName>
        <fullName evidence="16 19">Cobalamin synthase</fullName>
    </alternativeName>
    <alternativeName>
        <fullName evidence="15 19">Cobalamin-5'-phosphate synthase</fullName>
    </alternativeName>
</protein>
<evidence type="ECO:0000256" key="2">
    <source>
        <dbReference type="ARBA" id="ARBA00004651"/>
    </source>
</evidence>
<keyword evidence="10 19" id="KW-0812">Transmembrane</keyword>
<dbReference type="GO" id="GO:0008818">
    <property type="term" value="F:cobalamin 5'-phosphate synthase activity"/>
    <property type="evidence" value="ECO:0007669"/>
    <property type="project" value="UniProtKB-UniRule"/>
</dbReference>
<evidence type="ECO:0000256" key="1">
    <source>
        <dbReference type="ARBA" id="ARBA00001946"/>
    </source>
</evidence>
<feature type="transmembrane region" description="Helical" evidence="19">
    <location>
        <begin position="225"/>
        <end position="246"/>
    </location>
</feature>
<evidence type="ECO:0000256" key="16">
    <source>
        <dbReference type="ARBA" id="ARBA00032853"/>
    </source>
</evidence>
<keyword evidence="21" id="KW-1185">Reference proteome</keyword>
<comment type="catalytic activity">
    <reaction evidence="18 19">
        <text>alpha-ribazole 5'-phosphate + adenosylcob(III)inamide-GDP = adenosylcob(III)alamin 5'-phosphate + GMP + H(+)</text>
        <dbReference type="Rhea" id="RHEA:23560"/>
        <dbReference type="ChEBI" id="CHEBI:15378"/>
        <dbReference type="ChEBI" id="CHEBI:57918"/>
        <dbReference type="ChEBI" id="CHEBI:58115"/>
        <dbReference type="ChEBI" id="CHEBI:60487"/>
        <dbReference type="ChEBI" id="CHEBI:60493"/>
        <dbReference type="EC" id="2.7.8.26"/>
    </reaction>
</comment>
<reference evidence="21" key="1">
    <citation type="submission" date="2017-10" db="EMBL/GenBank/DDBJ databases">
        <authorList>
            <person name="Gaisin V.A."/>
            <person name="Rysina M.S."/>
            <person name="Grouzdev D.S."/>
        </authorList>
    </citation>
    <scope>NUCLEOTIDE SEQUENCE [LARGE SCALE GENOMIC DNA]</scope>
    <source>
        <strain evidence="21">V1</strain>
    </source>
</reference>
<dbReference type="Pfam" id="PF02654">
    <property type="entry name" value="CobS"/>
    <property type="match status" value="1"/>
</dbReference>
<evidence type="ECO:0000256" key="5">
    <source>
        <dbReference type="ARBA" id="ARBA00013200"/>
    </source>
</evidence>
<dbReference type="EC" id="2.7.8.26" evidence="5 19"/>
<name>A0A317TBS1_9CHLB</name>
<comment type="pathway">
    <text evidence="3 19">Cofactor biosynthesis; adenosylcobalamin biosynthesis; adenosylcobalamin from cob(II)yrinate a,c-diamide: step 7/7.</text>
</comment>
<evidence type="ECO:0000256" key="19">
    <source>
        <dbReference type="HAMAP-Rule" id="MF_00719"/>
    </source>
</evidence>
<dbReference type="RefSeq" id="WP_110022106.1">
    <property type="nucleotide sequence ID" value="NZ_PDNZ01000001.1"/>
</dbReference>
<evidence type="ECO:0000313" key="20">
    <source>
        <dbReference type="EMBL" id="PWW83226.1"/>
    </source>
</evidence>
<gene>
    <name evidence="19" type="primary">cobS</name>
    <name evidence="20" type="ORF">CR164_01310</name>
</gene>
<dbReference type="UniPathway" id="UPA00148">
    <property type="reaction ID" value="UER00238"/>
</dbReference>
<feature type="transmembrane region" description="Helical" evidence="19">
    <location>
        <begin position="164"/>
        <end position="187"/>
    </location>
</feature>
<dbReference type="OrthoDB" id="9794626at2"/>
<dbReference type="InterPro" id="IPR003805">
    <property type="entry name" value="CobS"/>
</dbReference>
<keyword evidence="7 19" id="KW-1003">Cell membrane</keyword>
<organism evidence="20 21">
    <name type="scientific">Prosthecochloris marina</name>
    <dbReference type="NCBI Taxonomy" id="2017681"/>
    <lineage>
        <taxon>Bacteria</taxon>
        <taxon>Pseudomonadati</taxon>
        <taxon>Chlorobiota</taxon>
        <taxon>Chlorobiia</taxon>
        <taxon>Chlorobiales</taxon>
        <taxon>Chlorobiaceae</taxon>
        <taxon>Prosthecochloris</taxon>
    </lineage>
</organism>
<comment type="subcellular location">
    <subcellularLocation>
        <location evidence="2 19">Cell membrane</location>
        <topology evidence="2 19">Multi-pass membrane protein</topology>
    </subcellularLocation>
</comment>
<dbReference type="GO" id="GO:0051073">
    <property type="term" value="F:adenosylcobinamide-GDP ribazoletransferase activity"/>
    <property type="evidence" value="ECO:0007669"/>
    <property type="project" value="UniProtKB-UniRule"/>
</dbReference>
<comment type="similarity">
    <text evidence="4 19">Belongs to the CobS family.</text>
</comment>
<feature type="transmembrane region" description="Helical" evidence="19">
    <location>
        <begin position="193"/>
        <end position="213"/>
    </location>
</feature>
<keyword evidence="12 19" id="KW-1133">Transmembrane helix</keyword>
<evidence type="ECO:0000256" key="15">
    <source>
        <dbReference type="ARBA" id="ARBA00032605"/>
    </source>
</evidence>
<comment type="caution">
    <text evidence="20">The sequence shown here is derived from an EMBL/GenBank/DDBJ whole genome shotgun (WGS) entry which is preliminary data.</text>
</comment>
<feature type="transmembrane region" description="Helical" evidence="19">
    <location>
        <begin position="102"/>
        <end position="121"/>
    </location>
</feature>
<evidence type="ECO:0000256" key="12">
    <source>
        <dbReference type="ARBA" id="ARBA00022989"/>
    </source>
</evidence>
<evidence type="ECO:0000256" key="8">
    <source>
        <dbReference type="ARBA" id="ARBA00022573"/>
    </source>
</evidence>
<evidence type="ECO:0000313" key="21">
    <source>
        <dbReference type="Proteomes" id="UP000246278"/>
    </source>
</evidence>
<dbReference type="PANTHER" id="PTHR34148:SF1">
    <property type="entry name" value="ADENOSYLCOBINAMIDE-GDP RIBAZOLETRANSFERASE"/>
    <property type="match status" value="1"/>
</dbReference>
<evidence type="ECO:0000256" key="17">
    <source>
        <dbReference type="ARBA" id="ARBA00048623"/>
    </source>
</evidence>
<dbReference type="EMBL" id="PDNZ01000001">
    <property type="protein sequence ID" value="PWW83226.1"/>
    <property type="molecule type" value="Genomic_DNA"/>
</dbReference>
<evidence type="ECO:0000256" key="11">
    <source>
        <dbReference type="ARBA" id="ARBA00022842"/>
    </source>
</evidence>
<dbReference type="PANTHER" id="PTHR34148">
    <property type="entry name" value="ADENOSYLCOBINAMIDE-GDP RIBAZOLETRANSFERASE"/>
    <property type="match status" value="1"/>
</dbReference>